<organism evidence="2 3">
    <name type="scientific">Tanacetum coccineum</name>
    <dbReference type="NCBI Taxonomy" id="301880"/>
    <lineage>
        <taxon>Eukaryota</taxon>
        <taxon>Viridiplantae</taxon>
        <taxon>Streptophyta</taxon>
        <taxon>Embryophyta</taxon>
        <taxon>Tracheophyta</taxon>
        <taxon>Spermatophyta</taxon>
        <taxon>Magnoliopsida</taxon>
        <taxon>eudicotyledons</taxon>
        <taxon>Gunneridae</taxon>
        <taxon>Pentapetalae</taxon>
        <taxon>asterids</taxon>
        <taxon>campanulids</taxon>
        <taxon>Asterales</taxon>
        <taxon>Asteraceae</taxon>
        <taxon>Asteroideae</taxon>
        <taxon>Anthemideae</taxon>
        <taxon>Anthemidinae</taxon>
        <taxon>Tanacetum</taxon>
    </lineage>
</organism>
<keyword evidence="1" id="KW-1133">Transmembrane helix</keyword>
<evidence type="ECO:0000313" key="2">
    <source>
        <dbReference type="EMBL" id="GJT48953.1"/>
    </source>
</evidence>
<reference evidence="2" key="1">
    <citation type="journal article" date="2022" name="Int. J. Mol. Sci.">
        <title>Draft Genome of Tanacetum Coccineum: Genomic Comparison of Closely Related Tanacetum-Family Plants.</title>
        <authorList>
            <person name="Yamashiro T."/>
            <person name="Shiraishi A."/>
            <person name="Nakayama K."/>
            <person name="Satake H."/>
        </authorList>
    </citation>
    <scope>NUCLEOTIDE SEQUENCE</scope>
</reference>
<sequence>MWTSKLCWCSPKVHDFKDYKQEDCKGFVISESASCSSLLYSILEPELEQQTRKGKFIAITMIMIPVLRVSLLVYGLILLEKVYYSCSNKSTGEKKSVNAVIGMLHTYVNAAKGSYCCHGYINTARYILDKE</sequence>
<keyword evidence="1" id="KW-0472">Membrane</keyword>
<dbReference type="EMBL" id="BQNB010016196">
    <property type="protein sequence ID" value="GJT48953.1"/>
    <property type="molecule type" value="Genomic_DNA"/>
</dbReference>
<name>A0ABQ5EDS5_9ASTR</name>
<reference evidence="2" key="2">
    <citation type="submission" date="2022-01" db="EMBL/GenBank/DDBJ databases">
        <authorList>
            <person name="Yamashiro T."/>
            <person name="Shiraishi A."/>
            <person name="Satake H."/>
            <person name="Nakayama K."/>
        </authorList>
    </citation>
    <scope>NUCLEOTIDE SEQUENCE</scope>
</reference>
<proteinExistence type="predicted"/>
<comment type="caution">
    <text evidence="2">The sequence shown here is derived from an EMBL/GenBank/DDBJ whole genome shotgun (WGS) entry which is preliminary data.</text>
</comment>
<evidence type="ECO:0000256" key="1">
    <source>
        <dbReference type="SAM" id="Phobius"/>
    </source>
</evidence>
<protein>
    <submittedName>
        <fullName evidence="2">Uncharacterized protein</fullName>
    </submittedName>
</protein>
<accession>A0ABQ5EDS5</accession>
<keyword evidence="3" id="KW-1185">Reference proteome</keyword>
<feature type="transmembrane region" description="Helical" evidence="1">
    <location>
        <begin position="56"/>
        <end position="79"/>
    </location>
</feature>
<keyword evidence="1" id="KW-0812">Transmembrane</keyword>
<dbReference type="Proteomes" id="UP001151760">
    <property type="component" value="Unassembled WGS sequence"/>
</dbReference>
<evidence type="ECO:0000313" key="3">
    <source>
        <dbReference type="Proteomes" id="UP001151760"/>
    </source>
</evidence>
<gene>
    <name evidence="2" type="ORF">Tco_0975110</name>
</gene>